<feature type="region of interest" description="Disordered" evidence="5">
    <location>
        <begin position="1"/>
        <end position="82"/>
    </location>
</feature>
<evidence type="ECO:0000259" key="6">
    <source>
        <dbReference type="Pfam" id="PF01926"/>
    </source>
</evidence>
<feature type="compositionally biased region" description="Basic residues" evidence="5">
    <location>
        <begin position="1"/>
        <end position="14"/>
    </location>
</feature>
<feature type="region of interest" description="Disordered" evidence="5">
    <location>
        <begin position="311"/>
        <end position="351"/>
    </location>
</feature>
<comment type="caution">
    <text evidence="7">The sequence shown here is derived from an EMBL/GenBank/DDBJ whole genome shotgun (WGS) entry which is preliminary data.</text>
</comment>
<organism evidence="7 8">
    <name type="scientific">Grus japonensis</name>
    <name type="common">Japanese crane</name>
    <name type="synonym">Red-crowned crane</name>
    <dbReference type="NCBI Taxonomy" id="30415"/>
    <lineage>
        <taxon>Eukaryota</taxon>
        <taxon>Metazoa</taxon>
        <taxon>Chordata</taxon>
        <taxon>Craniata</taxon>
        <taxon>Vertebrata</taxon>
        <taxon>Euteleostomi</taxon>
        <taxon>Archelosauria</taxon>
        <taxon>Archosauria</taxon>
        <taxon>Dinosauria</taxon>
        <taxon>Saurischia</taxon>
        <taxon>Theropoda</taxon>
        <taxon>Coelurosauria</taxon>
        <taxon>Aves</taxon>
        <taxon>Neognathae</taxon>
        <taxon>Neoaves</taxon>
        <taxon>Gruiformes</taxon>
        <taxon>Gruidae</taxon>
        <taxon>Grus</taxon>
    </lineage>
</organism>
<dbReference type="PANTHER" id="PTHR45709:SF3">
    <property type="entry name" value="GUANINE NUCLEOTIDE-BINDING PROTEIN-LIKE 1"/>
    <property type="match status" value="1"/>
</dbReference>
<accession>A0ABC9XUS5</accession>
<feature type="compositionally biased region" description="Acidic residues" evidence="5">
    <location>
        <begin position="556"/>
        <end position="570"/>
    </location>
</feature>
<feature type="region of interest" description="Disordered" evidence="5">
    <location>
        <begin position="256"/>
        <end position="279"/>
    </location>
</feature>
<keyword evidence="8" id="KW-1185">Reference proteome</keyword>
<feature type="region of interest" description="Disordered" evidence="5">
    <location>
        <begin position="147"/>
        <end position="168"/>
    </location>
</feature>
<keyword evidence="2" id="KW-0342">GTP-binding</keyword>
<dbReference type="PANTHER" id="PTHR45709">
    <property type="entry name" value="LARGE SUBUNIT GTPASE 1 HOMOLOG-RELATED"/>
    <property type="match status" value="1"/>
</dbReference>
<keyword evidence="1" id="KW-0547">Nucleotide-binding</keyword>
<feature type="region of interest" description="Disordered" evidence="5">
    <location>
        <begin position="539"/>
        <end position="592"/>
    </location>
</feature>
<dbReference type="InterPro" id="IPR027417">
    <property type="entry name" value="P-loop_NTPase"/>
</dbReference>
<dbReference type="Pfam" id="PF01926">
    <property type="entry name" value="MMR_HSR1"/>
    <property type="match status" value="1"/>
</dbReference>
<evidence type="ECO:0000256" key="1">
    <source>
        <dbReference type="ARBA" id="ARBA00022741"/>
    </source>
</evidence>
<feature type="domain" description="G" evidence="6">
    <location>
        <begin position="363"/>
        <end position="416"/>
    </location>
</feature>
<reference evidence="7 8" key="1">
    <citation type="submission" date="2024-06" db="EMBL/GenBank/DDBJ databases">
        <title>The draft genome of Grus japonensis, version 3.</title>
        <authorList>
            <person name="Nabeshima K."/>
            <person name="Suzuki S."/>
            <person name="Onuma M."/>
        </authorList>
    </citation>
    <scope>NUCLEOTIDE SEQUENCE [LARGE SCALE GENOMIC DNA]</scope>
    <source>
        <strain evidence="7 8">451A</strain>
    </source>
</reference>
<gene>
    <name evidence="7" type="ORF">GRJ2_002615900</name>
</gene>
<sequence length="592" mass="64611">MPRKRPFSAKRKKQQLRDRRERKRGDAPAGPDSGPGSRSESRERGSDVAPAEAGDPAPPPRRHDPGRFRLQLGGPRAEALARRRRRAQEELLELLPETALELDPDTVYGPGLDFPRRPPWSFAMSPEELRVREEAVFSAFLRAVREGQRHNGAEEGGTNGDGDDDGGDVAPFEHNLETWRQLWRVLEMSDVILLIADARHPALNVPPALATHVTRELGKGLILILNKVDLTSPAVATAWSHLLRRRFPTARVVPFTSAPRQPSAPGLQRRQRRGGGWSRAVGPRQLLEACESIVGEEVDLSSWRARLDRAEEAAARGEEEEEEEEQQEEVGDDGDAGDDDADGDGPVAAPRQWERYRHGVLTLGCVGLPNAGKSSVLNALVGRSAVSVSRAPGRTRYFQTHFLTPTVRLCDCPGLVFPSRAPPALQVLAGVYPISQLQEPYSAVGYLAARLPLPPLLQLRPPSAATGWTAWDLCEAWAEKRGYKTAKAARNDVYRAANSILRLAAEGRLRLCLRPPGYAAQKDLWEQHPETAALAALQERGDPGVRGSAPPGEGSTSEEEECDSGEEVEPGEATPPGSTASNPFALLGEDEC</sequence>
<dbReference type="Proteomes" id="UP001623348">
    <property type="component" value="Unassembled WGS sequence"/>
</dbReference>
<name>A0ABC9XUS5_GRUJA</name>
<evidence type="ECO:0000256" key="2">
    <source>
        <dbReference type="ARBA" id="ARBA00023134"/>
    </source>
</evidence>
<evidence type="ECO:0000256" key="5">
    <source>
        <dbReference type="SAM" id="MobiDB-lite"/>
    </source>
</evidence>
<feature type="compositionally biased region" description="Low complexity" evidence="5">
    <location>
        <begin position="27"/>
        <end position="38"/>
    </location>
</feature>
<dbReference type="Gene3D" id="3.40.50.300">
    <property type="entry name" value="P-loop containing nucleotide triphosphate hydrolases"/>
    <property type="match status" value="1"/>
</dbReference>
<feature type="compositionally biased region" description="Acidic residues" evidence="5">
    <location>
        <begin position="318"/>
        <end position="343"/>
    </location>
</feature>
<dbReference type="AlphaFoldDB" id="A0ABC9XUS5"/>
<dbReference type="SUPFAM" id="SSF52540">
    <property type="entry name" value="P-loop containing nucleoside triphosphate hydrolases"/>
    <property type="match status" value="1"/>
</dbReference>
<evidence type="ECO:0000256" key="4">
    <source>
        <dbReference type="ARBA" id="ARBA00039902"/>
    </source>
</evidence>
<dbReference type="EMBL" id="BAAFJT010000032">
    <property type="protein sequence ID" value="GAB0201503.1"/>
    <property type="molecule type" value="Genomic_DNA"/>
</dbReference>
<proteinExistence type="predicted"/>
<dbReference type="InterPro" id="IPR043358">
    <property type="entry name" value="GNL1-like"/>
</dbReference>
<evidence type="ECO:0000313" key="8">
    <source>
        <dbReference type="Proteomes" id="UP001623348"/>
    </source>
</evidence>
<evidence type="ECO:0000313" key="7">
    <source>
        <dbReference type="EMBL" id="GAB0201503.1"/>
    </source>
</evidence>
<comment type="function">
    <text evidence="3">Possible regulatory or functional link with the histocompatibility cluster.</text>
</comment>
<evidence type="ECO:0000256" key="3">
    <source>
        <dbReference type="ARBA" id="ARBA00037770"/>
    </source>
</evidence>
<protein>
    <recommendedName>
        <fullName evidence="4">Guanine nucleotide-binding protein-like 1</fullName>
    </recommendedName>
</protein>
<dbReference type="InterPro" id="IPR006073">
    <property type="entry name" value="GTP-bd"/>
</dbReference>
<dbReference type="GO" id="GO:0005525">
    <property type="term" value="F:GTP binding"/>
    <property type="evidence" value="ECO:0007669"/>
    <property type="project" value="UniProtKB-KW"/>
</dbReference>
<feature type="compositionally biased region" description="Basic and acidic residues" evidence="5">
    <location>
        <begin position="15"/>
        <end position="26"/>
    </location>
</feature>
<dbReference type="PRINTS" id="PR00326">
    <property type="entry name" value="GTP1OBG"/>
</dbReference>